<evidence type="ECO:0000313" key="1">
    <source>
        <dbReference type="EMBL" id="CDJ45892.1"/>
    </source>
</evidence>
<protein>
    <submittedName>
        <fullName evidence="1">Uncharacterized protein</fullName>
    </submittedName>
</protein>
<organism evidence="1 2">
    <name type="scientific">Eimeria brunetti</name>
    <dbReference type="NCBI Taxonomy" id="51314"/>
    <lineage>
        <taxon>Eukaryota</taxon>
        <taxon>Sar</taxon>
        <taxon>Alveolata</taxon>
        <taxon>Apicomplexa</taxon>
        <taxon>Conoidasida</taxon>
        <taxon>Coccidia</taxon>
        <taxon>Eucoccidiorida</taxon>
        <taxon>Eimeriorina</taxon>
        <taxon>Eimeriidae</taxon>
        <taxon>Eimeria</taxon>
    </lineage>
</organism>
<dbReference type="AlphaFoldDB" id="U6L668"/>
<gene>
    <name evidence="1" type="ORF">EBH_0062540</name>
</gene>
<accession>U6L668</accession>
<proteinExistence type="predicted"/>
<sequence>MEMEAAAAAAAAAEGVEEPNEMFAALLQQESDAAANNKSFVQGDFIVLHKVKEEIPEIETESAAELQVCFGEMLWHPQPPLLIACRSLWAAPQRMRLTKAANNSAAAAEAAAAAAATAAGTAAAANFPKEFLVLSDVEEGDTTGSAAADEGQDPLRAGDWPRAAVEVLKESLSDRQTLRRIAADTAEVSVQSLRNIPATFARLSNATADVFYK</sequence>
<reference evidence="1" key="1">
    <citation type="submission" date="2013-10" db="EMBL/GenBank/DDBJ databases">
        <title>Genomic analysis of the causative agents of coccidiosis in chickens.</title>
        <authorList>
            <person name="Reid A.J."/>
            <person name="Blake D."/>
            <person name="Billington K."/>
            <person name="Browne H."/>
            <person name="Dunn M."/>
            <person name="Hung S."/>
            <person name="Kawahara F."/>
            <person name="Miranda-Saavedra D."/>
            <person name="Mourier T."/>
            <person name="Nagra H."/>
            <person name="Otto T.D."/>
            <person name="Rawlings N."/>
            <person name="Sanchez A."/>
            <person name="Sanders M."/>
            <person name="Subramaniam C."/>
            <person name="Tay Y."/>
            <person name="Dear P."/>
            <person name="Doerig C."/>
            <person name="Gruber A."/>
            <person name="Parkinson J."/>
            <person name="Shirley M."/>
            <person name="Wan K.L."/>
            <person name="Berriman M."/>
            <person name="Tomley F."/>
            <person name="Pain A."/>
        </authorList>
    </citation>
    <scope>NUCLEOTIDE SEQUENCE [LARGE SCALE GENOMIC DNA]</scope>
    <source>
        <strain evidence="1">Houghton</strain>
    </source>
</reference>
<evidence type="ECO:0000313" key="2">
    <source>
        <dbReference type="Proteomes" id="UP000030750"/>
    </source>
</evidence>
<dbReference type="OrthoDB" id="346147at2759"/>
<dbReference type="Proteomes" id="UP000030750">
    <property type="component" value="Unassembled WGS sequence"/>
</dbReference>
<reference evidence="1" key="2">
    <citation type="submission" date="2013-10" db="EMBL/GenBank/DDBJ databases">
        <authorList>
            <person name="Aslett M."/>
        </authorList>
    </citation>
    <scope>NUCLEOTIDE SEQUENCE [LARGE SCALE GENOMIC DNA]</scope>
    <source>
        <strain evidence="1">Houghton</strain>
    </source>
</reference>
<dbReference type="VEuPathDB" id="ToxoDB:EBH_0062540"/>
<dbReference type="EMBL" id="HG710228">
    <property type="protein sequence ID" value="CDJ45892.1"/>
    <property type="molecule type" value="Genomic_DNA"/>
</dbReference>
<name>U6L668_9EIME</name>
<keyword evidence="2" id="KW-1185">Reference proteome</keyword>